<feature type="compositionally biased region" description="Low complexity" evidence="1">
    <location>
        <begin position="18"/>
        <end position="29"/>
    </location>
</feature>
<reference evidence="2 3" key="1">
    <citation type="submission" date="2018-04" db="EMBL/GenBank/DDBJ databases">
        <title>WGS assembly of Panicum hallii var. hallii HAL2.</title>
        <authorList>
            <person name="Lovell J."/>
            <person name="Jenkins J."/>
            <person name="Lowry D."/>
            <person name="Mamidi S."/>
            <person name="Sreedasyam A."/>
            <person name="Weng X."/>
            <person name="Barry K."/>
            <person name="Bonette J."/>
            <person name="Campitelli B."/>
            <person name="Daum C."/>
            <person name="Gordon S."/>
            <person name="Gould B."/>
            <person name="Lipzen A."/>
            <person name="MacQueen A."/>
            <person name="Palacio-Mejia J."/>
            <person name="Plott C."/>
            <person name="Shakirov E."/>
            <person name="Shu S."/>
            <person name="Yoshinaga Y."/>
            <person name="Zane M."/>
            <person name="Rokhsar D."/>
            <person name="Grimwood J."/>
            <person name="Schmutz J."/>
            <person name="Juenger T."/>
        </authorList>
    </citation>
    <scope>NUCLEOTIDE SEQUENCE [LARGE SCALE GENOMIC DNA]</scope>
    <source>
        <strain evidence="3">cv. HAL2</strain>
    </source>
</reference>
<name>A0A2T7CTV6_9POAL</name>
<feature type="compositionally biased region" description="Basic residues" evidence="1">
    <location>
        <begin position="169"/>
        <end position="180"/>
    </location>
</feature>
<evidence type="ECO:0000313" key="3">
    <source>
        <dbReference type="Proteomes" id="UP000244336"/>
    </source>
</evidence>
<dbReference type="OrthoDB" id="1925325at2759"/>
<protein>
    <submittedName>
        <fullName evidence="2">Uncharacterized protein</fullName>
    </submittedName>
</protein>
<dbReference type="STRING" id="1504633.A0A2T7CTV6"/>
<feature type="region of interest" description="Disordered" evidence="1">
    <location>
        <begin position="1"/>
        <end position="121"/>
    </location>
</feature>
<dbReference type="PANTHER" id="PTHR34280:SF7">
    <property type="entry name" value="OS04G0380200 PROTEIN"/>
    <property type="match status" value="1"/>
</dbReference>
<gene>
    <name evidence="2" type="ORF">GQ55_7G109800</name>
</gene>
<keyword evidence="3" id="KW-1185">Reference proteome</keyword>
<sequence length="209" mass="22807">MRLGIAGRRAASDDADPRAATSEAAAAADGFQSDPFARDADGAGAMTAAGAGGPADHHRDGTETGSKDESFFEARPWLDSDTEDDFYSVRGDFTPSRSSTPDHPRPITSFSGRMPVDISKPSLVQKKQRLLELLQEKQHYDDDDDSVNDGSSDLENGDGAVHAEEHVKSSRKGKKSKKSSRSGCFPSLIWKHSFTSRRKERKEHKDKVN</sequence>
<proteinExistence type="predicted"/>
<dbReference type="EMBL" id="CM009755">
    <property type="protein sequence ID" value="PUZ46780.1"/>
    <property type="molecule type" value="Genomic_DNA"/>
</dbReference>
<evidence type="ECO:0000313" key="2">
    <source>
        <dbReference type="EMBL" id="PUZ46780.1"/>
    </source>
</evidence>
<organism evidence="2 3">
    <name type="scientific">Panicum hallii var. hallii</name>
    <dbReference type="NCBI Taxonomy" id="1504633"/>
    <lineage>
        <taxon>Eukaryota</taxon>
        <taxon>Viridiplantae</taxon>
        <taxon>Streptophyta</taxon>
        <taxon>Embryophyta</taxon>
        <taxon>Tracheophyta</taxon>
        <taxon>Spermatophyta</taxon>
        <taxon>Magnoliopsida</taxon>
        <taxon>Liliopsida</taxon>
        <taxon>Poales</taxon>
        <taxon>Poaceae</taxon>
        <taxon>PACMAD clade</taxon>
        <taxon>Panicoideae</taxon>
        <taxon>Panicodae</taxon>
        <taxon>Paniceae</taxon>
        <taxon>Panicinae</taxon>
        <taxon>Panicum</taxon>
        <taxon>Panicum sect. Panicum</taxon>
    </lineage>
</organism>
<dbReference type="Gramene" id="PUZ46780">
    <property type="protein sequence ID" value="PUZ46780"/>
    <property type="gene ID" value="GQ55_7G109800"/>
</dbReference>
<dbReference type="AlphaFoldDB" id="A0A2T7CTV6"/>
<dbReference type="Proteomes" id="UP000244336">
    <property type="component" value="Chromosome 7"/>
</dbReference>
<feature type="region of interest" description="Disordered" evidence="1">
    <location>
        <begin position="134"/>
        <end position="185"/>
    </location>
</feature>
<accession>A0A2T7CTV6</accession>
<evidence type="ECO:0000256" key="1">
    <source>
        <dbReference type="SAM" id="MobiDB-lite"/>
    </source>
</evidence>
<feature type="compositionally biased region" description="Basic and acidic residues" evidence="1">
    <location>
        <begin position="55"/>
        <end position="78"/>
    </location>
</feature>
<dbReference type="PANTHER" id="PTHR34280">
    <property type="entry name" value="OS01G0920100 PROTEIN"/>
    <property type="match status" value="1"/>
</dbReference>
<dbReference type="InterPro" id="IPR038947">
    <property type="entry name" value="At3g27210-like"/>
</dbReference>